<dbReference type="InterPro" id="IPR001119">
    <property type="entry name" value="SLH_dom"/>
</dbReference>
<evidence type="ECO:0000313" key="4">
    <source>
        <dbReference type="Proteomes" id="UP000001572"/>
    </source>
</evidence>
<dbReference type="SUPFAM" id="SSF53955">
    <property type="entry name" value="Lysozyme-like"/>
    <property type="match status" value="1"/>
</dbReference>
<dbReference type="Pfam" id="PF01464">
    <property type="entry name" value="SLT"/>
    <property type="match status" value="1"/>
</dbReference>
<dbReference type="InterPro" id="IPR051465">
    <property type="entry name" value="Cell_Envelope_Struct_Comp"/>
</dbReference>
<dbReference type="OrthoDB" id="9813450at2"/>
<dbReference type="EMBL" id="CP000724">
    <property type="protein sequence ID" value="ABR46937.1"/>
    <property type="molecule type" value="Genomic_DNA"/>
</dbReference>
<protein>
    <submittedName>
        <fullName evidence="3">Lytic transglycosylase, catalytic</fullName>
    </submittedName>
</protein>
<dbReference type="STRING" id="293826.Amet_0712"/>
<evidence type="ECO:0000256" key="1">
    <source>
        <dbReference type="ARBA" id="ARBA00022737"/>
    </source>
</evidence>
<proteinExistence type="predicted"/>
<dbReference type="InterPro" id="IPR008258">
    <property type="entry name" value="Transglycosylase_SLT_dom_1"/>
</dbReference>
<organism evidence="3 4">
    <name type="scientific">Alkaliphilus metalliredigens (strain QYMF)</name>
    <dbReference type="NCBI Taxonomy" id="293826"/>
    <lineage>
        <taxon>Bacteria</taxon>
        <taxon>Bacillati</taxon>
        <taxon>Bacillota</taxon>
        <taxon>Clostridia</taxon>
        <taxon>Peptostreptococcales</taxon>
        <taxon>Natronincolaceae</taxon>
        <taxon>Alkaliphilus</taxon>
    </lineage>
</organism>
<accession>A6TL69</accession>
<evidence type="ECO:0000313" key="3">
    <source>
        <dbReference type="EMBL" id="ABR46937.1"/>
    </source>
</evidence>
<keyword evidence="1" id="KW-0677">Repeat</keyword>
<dbReference type="PANTHER" id="PTHR43308:SF5">
    <property type="entry name" value="S-LAYER PROTEIN _ PEPTIDOGLYCAN ENDO-BETA-N-ACETYLGLUCOSAMINIDASE"/>
    <property type="match status" value="1"/>
</dbReference>
<dbReference type="HOGENOM" id="CLU_572084_0_0_9"/>
<dbReference type="Proteomes" id="UP000001572">
    <property type="component" value="Chromosome"/>
</dbReference>
<keyword evidence="4" id="KW-1185">Reference proteome</keyword>
<feature type="domain" description="SLH" evidence="2">
    <location>
        <begin position="350"/>
        <end position="409"/>
    </location>
</feature>
<dbReference type="Gene3D" id="1.10.530.10">
    <property type="match status" value="1"/>
</dbReference>
<dbReference type="Pfam" id="PF00395">
    <property type="entry name" value="SLH"/>
    <property type="match status" value="3"/>
</dbReference>
<gene>
    <name evidence="3" type="ordered locus">Amet_0712</name>
</gene>
<dbReference type="PANTHER" id="PTHR43308">
    <property type="entry name" value="OUTER MEMBRANE PROTEIN ALPHA-RELATED"/>
    <property type="match status" value="1"/>
</dbReference>
<reference evidence="4" key="1">
    <citation type="journal article" date="2016" name="Genome Announc.">
        <title>Complete genome sequence of Alkaliphilus metalliredigens strain QYMF, an alkaliphilic and metal-reducing bacterium isolated from borax-contaminated leachate ponds.</title>
        <authorList>
            <person name="Hwang C."/>
            <person name="Copeland A."/>
            <person name="Lucas S."/>
            <person name="Lapidus A."/>
            <person name="Barry K."/>
            <person name="Detter J.C."/>
            <person name="Glavina Del Rio T."/>
            <person name="Hammon N."/>
            <person name="Israni S."/>
            <person name="Dalin E."/>
            <person name="Tice H."/>
            <person name="Pitluck S."/>
            <person name="Chertkov O."/>
            <person name="Brettin T."/>
            <person name="Bruce D."/>
            <person name="Han C."/>
            <person name="Schmutz J."/>
            <person name="Larimer F."/>
            <person name="Land M.L."/>
            <person name="Hauser L."/>
            <person name="Kyrpides N."/>
            <person name="Mikhailova N."/>
            <person name="Ye Q."/>
            <person name="Zhou J."/>
            <person name="Richardson P."/>
            <person name="Fields M.W."/>
        </authorList>
    </citation>
    <scope>NUCLEOTIDE SEQUENCE [LARGE SCALE GENOMIC DNA]</scope>
    <source>
        <strain evidence="4">QYMF</strain>
    </source>
</reference>
<dbReference type="PROSITE" id="PS51272">
    <property type="entry name" value="SLH"/>
    <property type="match status" value="3"/>
</dbReference>
<sequence length="409" mass="46717">MNKRMLSLFVMILLTVQWVTVGVQVNAANPSHEQIKEIIEEVALEKNIPAVILKAIADKESKFRQFTDSGAPFVSNGNTGIMQVNRVHHGTYDVQRLREDLRYNIEAGADILQSKWDWSVVPTIGDGDPNIVENWYFALWAYNSWDGRNNPNIHGSGVYQEELLQLVREKYNQPVTSIDWSLIPRSGTPSGGTQVATPEKHHYAVAEEKKEEKIFVVTRSGGNRSIFRDVADHQQEMYIESIVKEEIMSGVGQELFKPDDLITREQVAKVIVDALDLEVVDETMAVSKIVDWHEVSGWARDFMSIVYQLEIMTGYEDGTLRPSDFVTREQAAVILASGLNTNTMIMTAEPYEDQEKISPWAIDSINELKTLGILQRDNRLRPKDYITRAEFSKWIYYLLRYDSDALRLQ</sequence>
<dbReference type="eggNOG" id="COG0741">
    <property type="taxonomic scope" value="Bacteria"/>
</dbReference>
<feature type="domain" description="SLH" evidence="2">
    <location>
        <begin position="286"/>
        <end position="349"/>
    </location>
</feature>
<feature type="domain" description="SLH" evidence="2">
    <location>
        <begin position="222"/>
        <end position="285"/>
    </location>
</feature>
<dbReference type="AlphaFoldDB" id="A6TL69"/>
<dbReference type="RefSeq" id="WP_012061980.1">
    <property type="nucleotide sequence ID" value="NC_009633.1"/>
</dbReference>
<dbReference type="InterPro" id="IPR023346">
    <property type="entry name" value="Lysozyme-like_dom_sf"/>
</dbReference>
<evidence type="ECO:0000259" key="2">
    <source>
        <dbReference type="PROSITE" id="PS51272"/>
    </source>
</evidence>
<dbReference type="KEGG" id="amt:Amet_0712"/>
<name>A6TL69_ALKMQ</name>